<dbReference type="Proteomes" id="UP000230423">
    <property type="component" value="Unassembled WGS sequence"/>
</dbReference>
<organism evidence="1 2">
    <name type="scientific">Teladorsagia circumcincta</name>
    <name type="common">Brown stomach worm</name>
    <name type="synonym">Ostertagia circumcincta</name>
    <dbReference type="NCBI Taxonomy" id="45464"/>
    <lineage>
        <taxon>Eukaryota</taxon>
        <taxon>Metazoa</taxon>
        <taxon>Ecdysozoa</taxon>
        <taxon>Nematoda</taxon>
        <taxon>Chromadorea</taxon>
        <taxon>Rhabditida</taxon>
        <taxon>Rhabditina</taxon>
        <taxon>Rhabditomorpha</taxon>
        <taxon>Strongyloidea</taxon>
        <taxon>Trichostrongylidae</taxon>
        <taxon>Teladorsagia</taxon>
    </lineage>
</organism>
<accession>A0A2G9UUU0</accession>
<protein>
    <submittedName>
        <fullName evidence="1">Uncharacterized protein</fullName>
    </submittedName>
</protein>
<proteinExistence type="predicted"/>
<name>A0A2G9UUU0_TELCI</name>
<evidence type="ECO:0000313" key="1">
    <source>
        <dbReference type="EMBL" id="PIO74004.1"/>
    </source>
</evidence>
<dbReference type="EMBL" id="KZ345349">
    <property type="protein sequence ID" value="PIO74004.1"/>
    <property type="molecule type" value="Genomic_DNA"/>
</dbReference>
<keyword evidence="2" id="KW-1185">Reference proteome</keyword>
<gene>
    <name evidence="1" type="ORF">TELCIR_03990</name>
</gene>
<sequence length="67" mass="7765">MFLCSRIPTQCVEGKRVAKSEGIVETNSRRTSFFWERSQKSKDLPLADLNVLESGVQRRRFQNAYKA</sequence>
<reference evidence="1 2" key="1">
    <citation type="submission" date="2015-09" db="EMBL/GenBank/DDBJ databases">
        <title>Draft genome of the parasitic nematode Teladorsagia circumcincta isolate WARC Sus (inbred).</title>
        <authorList>
            <person name="Mitreva M."/>
        </authorList>
    </citation>
    <scope>NUCLEOTIDE SEQUENCE [LARGE SCALE GENOMIC DNA]</scope>
    <source>
        <strain evidence="1 2">S</strain>
    </source>
</reference>
<evidence type="ECO:0000313" key="2">
    <source>
        <dbReference type="Proteomes" id="UP000230423"/>
    </source>
</evidence>
<dbReference type="AlphaFoldDB" id="A0A2G9UUU0"/>